<feature type="transmembrane region" description="Helical" evidence="1">
    <location>
        <begin position="39"/>
        <end position="60"/>
    </location>
</feature>
<keyword evidence="1" id="KW-1133">Transmembrane helix</keyword>
<dbReference type="GO" id="GO:0005886">
    <property type="term" value="C:plasma membrane"/>
    <property type="evidence" value="ECO:0007669"/>
    <property type="project" value="TreeGrafter"/>
</dbReference>
<dbReference type="InterPro" id="IPR014729">
    <property type="entry name" value="Rossmann-like_a/b/a_fold"/>
</dbReference>
<dbReference type="InterPro" id="IPR051599">
    <property type="entry name" value="Cell_Envelope_Assoc"/>
</dbReference>
<dbReference type="Pfam" id="PF02698">
    <property type="entry name" value="DUF218"/>
    <property type="match status" value="1"/>
</dbReference>
<feature type="domain" description="DUF218" evidence="2">
    <location>
        <begin position="76"/>
        <end position="239"/>
    </location>
</feature>
<dbReference type="Proteomes" id="UP000184604">
    <property type="component" value="Chromosome"/>
</dbReference>
<evidence type="ECO:0000313" key="4">
    <source>
        <dbReference type="Proteomes" id="UP000184604"/>
    </source>
</evidence>
<name>A0A1L5FB95_CLOKL</name>
<dbReference type="InterPro" id="IPR003848">
    <property type="entry name" value="DUF218"/>
</dbReference>
<dbReference type="RefSeq" id="WP_073539884.1">
    <property type="nucleotide sequence ID" value="NZ_CP018335.1"/>
</dbReference>
<dbReference type="CDD" id="cd06259">
    <property type="entry name" value="YdcF-like"/>
    <property type="match status" value="1"/>
</dbReference>
<accession>A0A1L5FB95</accession>
<reference evidence="3 4" key="1">
    <citation type="submission" date="2016-12" db="EMBL/GenBank/DDBJ databases">
        <title>Complete genome sequence of Clostridium kluyveri JZZ isolated from the pit mud of a Chinese flavor liquor-making factory.</title>
        <authorList>
            <person name="Wang Y."/>
        </authorList>
    </citation>
    <scope>NUCLEOTIDE SEQUENCE [LARGE SCALE GENOMIC DNA]</scope>
    <source>
        <strain evidence="3 4">JZZ</strain>
    </source>
</reference>
<keyword evidence="1" id="KW-0812">Transmembrane</keyword>
<dbReference type="GO" id="GO:0000270">
    <property type="term" value="P:peptidoglycan metabolic process"/>
    <property type="evidence" value="ECO:0007669"/>
    <property type="project" value="TreeGrafter"/>
</dbReference>
<keyword evidence="1" id="KW-0472">Membrane</keyword>
<gene>
    <name evidence="3" type="ORF">BS101_16850</name>
</gene>
<dbReference type="GO" id="GO:0043164">
    <property type="term" value="P:Gram-negative-bacterium-type cell wall biogenesis"/>
    <property type="evidence" value="ECO:0007669"/>
    <property type="project" value="TreeGrafter"/>
</dbReference>
<dbReference type="EMBL" id="CP018335">
    <property type="protein sequence ID" value="APM40285.1"/>
    <property type="molecule type" value="Genomic_DNA"/>
</dbReference>
<organism evidence="3 4">
    <name type="scientific">Clostridium kluyveri</name>
    <dbReference type="NCBI Taxonomy" id="1534"/>
    <lineage>
        <taxon>Bacteria</taxon>
        <taxon>Bacillati</taxon>
        <taxon>Bacillota</taxon>
        <taxon>Clostridia</taxon>
        <taxon>Eubacteriales</taxon>
        <taxon>Clostridiaceae</taxon>
        <taxon>Clostridium</taxon>
    </lineage>
</organism>
<evidence type="ECO:0000313" key="3">
    <source>
        <dbReference type="EMBL" id="APM40285.1"/>
    </source>
</evidence>
<proteinExistence type="predicted"/>
<feature type="transmembrane region" description="Helical" evidence="1">
    <location>
        <begin position="6"/>
        <end position="27"/>
    </location>
</feature>
<protein>
    <recommendedName>
        <fullName evidence="2">DUF218 domain-containing protein</fullName>
    </recommendedName>
</protein>
<dbReference type="PANTHER" id="PTHR30336:SF4">
    <property type="entry name" value="ENVELOPE BIOGENESIS FACTOR ELYC"/>
    <property type="match status" value="1"/>
</dbReference>
<dbReference type="PANTHER" id="PTHR30336">
    <property type="entry name" value="INNER MEMBRANE PROTEIN, PROBABLE PERMEASE"/>
    <property type="match status" value="1"/>
</dbReference>
<dbReference type="Gene3D" id="3.40.50.620">
    <property type="entry name" value="HUPs"/>
    <property type="match status" value="1"/>
</dbReference>
<evidence type="ECO:0000256" key="1">
    <source>
        <dbReference type="SAM" id="Phobius"/>
    </source>
</evidence>
<sequence>MIYFAKFITSLILPPGCFIIILLISALLQYKSQKKIPKLTISIAVLIYMVSIPLTANLAIHSLEYTFIPPQKLDGDVIIMLGGGATLDSPDFSGTGGLSGSASSRLLTALRIHNRTNLPVILSGGKVYASTGIESEIAKRQLLDLNIDKNNIIIENSSRTTTENAEFTAKILNKYHFSKPIIVTSAFHMKRSMMNFSKTAIPYPTGYFTNTHVSIDLKSFIPSYDSFNTTGIALHEYLGIFQLWIKS</sequence>
<dbReference type="AlphaFoldDB" id="A0A1L5FB95"/>
<dbReference type="OrthoDB" id="9782395at2"/>
<evidence type="ECO:0000259" key="2">
    <source>
        <dbReference type="Pfam" id="PF02698"/>
    </source>
</evidence>